<keyword evidence="5 9" id="KW-0418">Kinase</keyword>
<reference evidence="10" key="1">
    <citation type="journal article" date="2019" name="Int. J. Syst. Evol. Microbiol.">
        <title>The Global Catalogue of Microorganisms (GCM) 10K type strain sequencing project: providing services to taxonomists for standard genome sequencing and annotation.</title>
        <authorList>
            <consortium name="The Broad Institute Genomics Platform"/>
            <consortium name="The Broad Institute Genome Sequencing Center for Infectious Disease"/>
            <person name="Wu L."/>
            <person name="Ma J."/>
        </authorList>
    </citation>
    <scope>NUCLEOTIDE SEQUENCE [LARGE SCALE GENOMIC DNA]</scope>
    <source>
        <strain evidence="10">CCUG 55328</strain>
    </source>
</reference>
<dbReference type="GO" id="GO:0016301">
    <property type="term" value="F:kinase activity"/>
    <property type="evidence" value="ECO:0007669"/>
    <property type="project" value="UniProtKB-KW"/>
</dbReference>
<dbReference type="Proteomes" id="UP001597151">
    <property type="component" value="Unassembled WGS sequence"/>
</dbReference>
<dbReference type="InterPro" id="IPR003661">
    <property type="entry name" value="HisK_dim/P_dom"/>
</dbReference>
<evidence type="ECO:0000256" key="4">
    <source>
        <dbReference type="ARBA" id="ARBA00022679"/>
    </source>
</evidence>
<dbReference type="PROSITE" id="PS50109">
    <property type="entry name" value="HIS_KIN"/>
    <property type="match status" value="1"/>
</dbReference>
<comment type="catalytic activity">
    <reaction evidence="1">
        <text>ATP + protein L-histidine = ADP + protein N-phospho-L-histidine.</text>
        <dbReference type="EC" id="2.7.13.3"/>
    </reaction>
</comment>
<evidence type="ECO:0000256" key="3">
    <source>
        <dbReference type="ARBA" id="ARBA00022553"/>
    </source>
</evidence>
<dbReference type="SMART" id="SM00388">
    <property type="entry name" value="HisKA"/>
    <property type="match status" value="1"/>
</dbReference>
<protein>
    <recommendedName>
        <fullName evidence="2">histidine kinase</fullName>
        <ecNumber evidence="2">2.7.13.3</ecNumber>
    </recommendedName>
</protein>
<keyword evidence="7" id="KW-1133">Transmembrane helix</keyword>
<evidence type="ECO:0000256" key="2">
    <source>
        <dbReference type="ARBA" id="ARBA00012438"/>
    </source>
</evidence>
<evidence type="ECO:0000256" key="7">
    <source>
        <dbReference type="SAM" id="Phobius"/>
    </source>
</evidence>
<feature type="transmembrane region" description="Helical" evidence="7">
    <location>
        <begin position="149"/>
        <end position="169"/>
    </location>
</feature>
<feature type="domain" description="Histidine kinase" evidence="8">
    <location>
        <begin position="234"/>
        <end position="453"/>
    </location>
</feature>
<dbReference type="InterPro" id="IPR003594">
    <property type="entry name" value="HATPase_dom"/>
</dbReference>
<gene>
    <name evidence="9" type="ORF">ACFQ3C_06185</name>
</gene>
<proteinExistence type="predicted"/>
<dbReference type="Gene3D" id="3.30.565.10">
    <property type="entry name" value="Histidine kinase-like ATPase, C-terminal domain"/>
    <property type="match status" value="1"/>
</dbReference>
<dbReference type="SUPFAM" id="SSF55874">
    <property type="entry name" value="ATPase domain of HSP90 chaperone/DNA topoisomerase II/histidine kinase"/>
    <property type="match status" value="1"/>
</dbReference>
<feature type="transmembrane region" description="Helical" evidence="7">
    <location>
        <begin position="123"/>
        <end position="142"/>
    </location>
</feature>
<dbReference type="PRINTS" id="PR00344">
    <property type="entry name" value="BCTRLSENSOR"/>
</dbReference>
<sequence length="472" mass="53173">MAIVDQFLTNKDDWYPIERLERQLKDYINVGDNLIWQRQAIFLAATMLAAFYFNPVVSVSAYAAVLFTEVLDLILARRVNQWTDHDPERARFFLIWVMFNTVASALSISLFVIMITLQQTTGGHFTPLFFLFAASLFAAVNNHQLLPALFLRLIIYGLTFIFIGTWDIIRLNPPLHSEVWLQFFTVAFVMYFIVDCSFVFLRLYRRGLMQIEEITLEHQKTKAALEIKSQFLSTVSHELRTPLTSIKGTLDLVNSGVLGPLPDQMKPVLAVAGKNSKRLADLINDLLDLQKIEVGEMAFRFDLLNVRNLVDDSVAMSEGYAEQMGVTLSVTHADEDVFINGDEDRLSQVMANLISNASKFSHKGGTVDIQVKRHDGKVRIYVKDKGVGIPDNAKERVFGRFSQVDSSDQRRVGGTGLGMNISKKIVERHDGQIDYESTLGKGTTFFIEFDIVPQANVAPHADAIPLGNRKTA</sequence>
<evidence type="ECO:0000313" key="9">
    <source>
        <dbReference type="EMBL" id="MFD1194252.1"/>
    </source>
</evidence>
<keyword evidence="10" id="KW-1185">Reference proteome</keyword>
<dbReference type="EC" id="2.7.13.3" evidence="2"/>
<dbReference type="InterPro" id="IPR036890">
    <property type="entry name" value="HATPase_C_sf"/>
</dbReference>
<accession>A0ABW3TCF8</accession>
<keyword evidence="6" id="KW-0902">Two-component regulatory system</keyword>
<dbReference type="EMBL" id="JBHTKR010000002">
    <property type="protein sequence ID" value="MFD1194252.1"/>
    <property type="molecule type" value="Genomic_DNA"/>
</dbReference>
<dbReference type="InterPro" id="IPR005467">
    <property type="entry name" value="His_kinase_dom"/>
</dbReference>
<dbReference type="PANTHER" id="PTHR43711:SF1">
    <property type="entry name" value="HISTIDINE KINASE 1"/>
    <property type="match status" value="1"/>
</dbReference>
<evidence type="ECO:0000259" key="8">
    <source>
        <dbReference type="PROSITE" id="PS50109"/>
    </source>
</evidence>
<dbReference type="SUPFAM" id="SSF47384">
    <property type="entry name" value="Homodimeric domain of signal transducing histidine kinase"/>
    <property type="match status" value="1"/>
</dbReference>
<keyword evidence="7" id="KW-0472">Membrane</keyword>
<dbReference type="CDD" id="cd00075">
    <property type="entry name" value="HATPase"/>
    <property type="match status" value="1"/>
</dbReference>
<keyword evidence="4" id="KW-0808">Transferase</keyword>
<organism evidence="9 10">
    <name type="scientific">Seohaeicola saemankumensis</name>
    <dbReference type="NCBI Taxonomy" id="481181"/>
    <lineage>
        <taxon>Bacteria</taxon>
        <taxon>Pseudomonadati</taxon>
        <taxon>Pseudomonadota</taxon>
        <taxon>Alphaproteobacteria</taxon>
        <taxon>Rhodobacterales</taxon>
        <taxon>Roseobacteraceae</taxon>
        <taxon>Seohaeicola</taxon>
    </lineage>
</organism>
<dbReference type="Gene3D" id="1.10.287.130">
    <property type="match status" value="1"/>
</dbReference>
<dbReference type="InterPro" id="IPR004358">
    <property type="entry name" value="Sig_transdc_His_kin-like_C"/>
</dbReference>
<evidence type="ECO:0000256" key="5">
    <source>
        <dbReference type="ARBA" id="ARBA00022777"/>
    </source>
</evidence>
<feature type="transmembrane region" description="Helical" evidence="7">
    <location>
        <begin position="92"/>
        <end position="117"/>
    </location>
</feature>
<dbReference type="CDD" id="cd00082">
    <property type="entry name" value="HisKA"/>
    <property type="match status" value="1"/>
</dbReference>
<keyword evidence="3" id="KW-0597">Phosphoprotein</keyword>
<evidence type="ECO:0000256" key="6">
    <source>
        <dbReference type="ARBA" id="ARBA00023012"/>
    </source>
</evidence>
<evidence type="ECO:0000256" key="1">
    <source>
        <dbReference type="ARBA" id="ARBA00000085"/>
    </source>
</evidence>
<dbReference type="Pfam" id="PF02518">
    <property type="entry name" value="HATPase_c"/>
    <property type="match status" value="1"/>
</dbReference>
<keyword evidence="7" id="KW-0812">Transmembrane</keyword>
<feature type="transmembrane region" description="Helical" evidence="7">
    <location>
        <begin position="181"/>
        <end position="201"/>
    </location>
</feature>
<dbReference type="Pfam" id="PF00512">
    <property type="entry name" value="HisKA"/>
    <property type="match status" value="1"/>
</dbReference>
<feature type="transmembrane region" description="Helical" evidence="7">
    <location>
        <begin position="59"/>
        <end position="80"/>
    </location>
</feature>
<dbReference type="InterPro" id="IPR050736">
    <property type="entry name" value="Sensor_HK_Regulatory"/>
</dbReference>
<dbReference type="PANTHER" id="PTHR43711">
    <property type="entry name" value="TWO-COMPONENT HISTIDINE KINASE"/>
    <property type="match status" value="1"/>
</dbReference>
<dbReference type="SMART" id="SM00387">
    <property type="entry name" value="HATPase_c"/>
    <property type="match status" value="1"/>
</dbReference>
<name>A0ABW3TCF8_9RHOB</name>
<dbReference type="InterPro" id="IPR036097">
    <property type="entry name" value="HisK_dim/P_sf"/>
</dbReference>
<evidence type="ECO:0000313" key="10">
    <source>
        <dbReference type="Proteomes" id="UP001597151"/>
    </source>
</evidence>
<comment type="caution">
    <text evidence="9">The sequence shown here is derived from an EMBL/GenBank/DDBJ whole genome shotgun (WGS) entry which is preliminary data.</text>
</comment>
<dbReference type="RefSeq" id="WP_380789636.1">
    <property type="nucleotide sequence ID" value="NZ_JBHTKR010000002.1"/>
</dbReference>